<organism evidence="4 5">
    <name type="scientific">Sphingobium terrigena</name>
    <dbReference type="NCBI Taxonomy" id="2304063"/>
    <lineage>
        <taxon>Bacteria</taxon>
        <taxon>Pseudomonadati</taxon>
        <taxon>Pseudomonadota</taxon>
        <taxon>Alphaproteobacteria</taxon>
        <taxon>Sphingomonadales</taxon>
        <taxon>Sphingomonadaceae</taxon>
        <taxon>Sphingobium</taxon>
    </lineage>
</organism>
<feature type="domain" description="Outer membrane protein assembly factor BamE" evidence="3">
    <location>
        <begin position="37"/>
        <end position="111"/>
    </location>
</feature>
<protein>
    <submittedName>
        <fullName evidence="4">Outer membrane protein assembly factor BamE</fullName>
    </submittedName>
</protein>
<dbReference type="EMBL" id="QVRA01000001">
    <property type="protein sequence ID" value="RJG57801.1"/>
    <property type="molecule type" value="Genomic_DNA"/>
</dbReference>
<dbReference type="InterPro" id="IPR037873">
    <property type="entry name" value="BamE-like"/>
</dbReference>
<evidence type="ECO:0000256" key="1">
    <source>
        <dbReference type="ARBA" id="ARBA00022729"/>
    </source>
</evidence>
<dbReference type="PROSITE" id="PS51257">
    <property type="entry name" value="PROKAR_LIPOPROTEIN"/>
    <property type="match status" value="1"/>
</dbReference>
<evidence type="ECO:0000313" key="4">
    <source>
        <dbReference type="EMBL" id="RJG57801.1"/>
    </source>
</evidence>
<proteinExistence type="predicted"/>
<gene>
    <name evidence="4" type="ORF">D0Z70_00820</name>
</gene>
<keyword evidence="5" id="KW-1185">Reference proteome</keyword>
<keyword evidence="1" id="KW-0732">Signal</keyword>
<sequence>MRQFSRHSTRGRFLLALGLGALVLGASGCTRIRTHQGYQVDKLLVDSVQPGIDNRASVEGTLGRPSFTSQFGEQDWYYVSRDMRSLAFSNPKPADQTVLRVRFDAAGNVVAVDRAGLEQVANISPMGDKTPTLGRNRSLFDEIFGNIGAVGAGGMGGNSGGSGPGGGPNGS</sequence>
<dbReference type="Pfam" id="PF04355">
    <property type="entry name" value="BamE"/>
    <property type="match status" value="1"/>
</dbReference>
<evidence type="ECO:0000313" key="5">
    <source>
        <dbReference type="Proteomes" id="UP000283469"/>
    </source>
</evidence>
<dbReference type="GO" id="GO:0019867">
    <property type="term" value="C:outer membrane"/>
    <property type="evidence" value="ECO:0007669"/>
    <property type="project" value="InterPro"/>
</dbReference>
<dbReference type="RefSeq" id="WP_119743726.1">
    <property type="nucleotide sequence ID" value="NZ_QVRA01000001.1"/>
</dbReference>
<reference evidence="4 5" key="1">
    <citation type="submission" date="2018-08" db="EMBL/GenBank/DDBJ databases">
        <title>Sphingobium sp. EO9.</title>
        <authorList>
            <person name="Park Y."/>
            <person name="Kim K.H."/>
            <person name="Jeon C.O."/>
        </authorList>
    </citation>
    <scope>NUCLEOTIDE SEQUENCE [LARGE SCALE GENOMIC DNA]</scope>
    <source>
        <strain evidence="4 5">EO9</strain>
    </source>
</reference>
<dbReference type="InterPro" id="IPR007450">
    <property type="entry name" value="BamE_dom"/>
</dbReference>
<dbReference type="Gene3D" id="3.30.1450.10">
    <property type="match status" value="1"/>
</dbReference>
<dbReference type="OrthoDB" id="7160681at2"/>
<dbReference type="Proteomes" id="UP000283469">
    <property type="component" value="Unassembled WGS sequence"/>
</dbReference>
<accession>A0A418YY50</accession>
<name>A0A418YY50_9SPHN</name>
<evidence type="ECO:0000256" key="2">
    <source>
        <dbReference type="ARBA" id="ARBA00023136"/>
    </source>
</evidence>
<keyword evidence="2" id="KW-0472">Membrane</keyword>
<comment type="caution">
    <text evidence="4">The sequence shown here is derived from an EMBL/GenBank/DDBJ whole genome shotgun (WGS) entry which is preliminary data.</text>
</comment>
<dbReference type="AlphaFoldDB" id="A0A418YY50"/>
<evidence type="ECO:0000259" key="3">
    <source>
        <dbReference type="Pfam" id="PF04355"/>
    </source>
</evidence>